<dbReference type="EMBL" id="CP075153">
    <property type="protein sequence ID" value="UTX43522.1"/>
    <property type="molecule type" value="Genomic_DNA"/>
</dbReference>
<dbReference type="Proteomes" id="UP001059546">
    <property type="component" value="Chromosome VII"/>
</dbReference>
<evidence type="ECO:0000256" key="2">
    <source>
        <dbReference type="ARBA" id="ARBA00022741"/>
    </source>
</evidence>
<dbReference type="PANTHER" id="PTHR21231">
    <property type="entry name" value="XPA-BINDING PROTEIN 1-RELATED"/>
    <property type="match status" value="1"/>
</dbReference>
<gene>
    <name evidence="6" type="ORF">GPU96_07g12810</name>
</gene>
<protein>
    <recommendedName>
        <fullName evidence="5">GPN-loop GTPase 3</fullName>
    </recommendedName>
</protein>
<dbReference type="Gene3D" id="3.40.50.300">
    <property type="entry name" value="P-loop containing nucleotide triphosphate hydrolases"/>
    <property type="match status" value="1"/>
</dbReference>
<reference evidence="6" key="1">
    <citation type="submission" date="2022-10" db="EMBL/GenBank/DDBJ databases">
        <title>Encephalitozoon hellem ATCC 50604 Complete Genome.</title>
        <authorList>
            <person name="Mascarenhas dos Santos A.C."/>
            <person name="Julian A.T."/>
            <person name="Pombert J.-F."/>
        </authorList>
    </citation>
    <scope>NUCLEOTIDE SEQUENCE</scope>
    <source>
        <strain evidence="6">ATCC 50604</strain>
    </source>
</reference>
<keyword evidence="3 5" id="KW-0378">Hydrolase</keyword>
<accession>A0A9Q9F9U6</accession>
<evidence type="ECO:0000313" key="7">
    <source>
        <dbReference type="Proteomes" id="UP001059546"/>
    </source>
</evidence>
<dbReference type="CDD" id="cd17868">
    <property type="entry name" value="GPN"/>
    <property type="match status" value="1"/>
</dbReference>
<evidence type="ECO:0000256" key="5">
    <source>
        <dbReference type="RuleBase" id="RU365059"/>
    </source>
</evidence>
<evidence type="ECO:0000313" key="6">
    <source>
        <dbReference type="EMBL" id="UTX43522.1"/>
    </source>
</evidence>
<dbReference type="Pfam" id="PF03029">
    <property type="entry name" value="ATP_bind_1"/>
    <property type="match status" value="1"/>
</dbReference>
<keyword evidence="4 5" id="KW-0342">GTP-binding</keyword>
<dbReference type="GO" id="GO:0005525">
    <property type="term" value="F:GTP binding"/>
    <property type="evidence" value="ECO:0007669"/>
    <property type="project" value="UniProtKB-KW"/>
</dbReference>
<organism evidence="6 7">
    <name type="scientific">Encephalitozoon hellem</name>
    <name type="common">Microsporidian parasite</name>
    <dbReference type="NCBI Taxonomy" id="27973"/>
    <lineage>
        <taxon>Eukaryota</taxon>
        <taxon>Fungi</taxon>
        <taxon>Fungi incertae sedis</taxon>
        <taxon>Microsporidia</taxon>
        <taxon>Unikaryonidae</taxon>
        <taxon>Encephalitozoon</taxon>
    </lineage>
</organism>
<comment type="similarity">
    <text evidence="1 5">Belongs to the GPN-loop GTPase family.</text>
</comment>
<evidence type="ECO:0000256" key="1">
    <source>
        <dbReference type="ARBA" id="ARBA00005290"/>
    </source>
</evidence>
<comment type="subunit">
    <text evidence="5">Binds to RNA polymerase II (RNAPII).</text>
</comment>
<dbReference type="InterPro" id="IPR004130">
    <property type="entry name" value="Gpn"/>
</dbReference>
<dbReference type="SUPFAM" id="SSF52540">
    <property type="entry name" value="P-loop containing nucleoside triphosphate hydrolases"/>
    <property type="match status" value="1"/>
</dbReference>
<keyword evidence="2 5" id="KW-0547">Nucleotide-binding</keyword>
<evidence type="ECO:0000256" key="3">
    <source>
        <dbReference type="ARBA" id="ARBA00022801"/>
    </source>
</evidence>
<comment type="function">
    <text evidence="5">Small GTPase required for proper nuclear import of RNA polymerase II and III (RNAPII and RNAPIII). May act at an RNAP assembly step prior to nuclear import.</text>
</comment>
<evidence type="ECO:0000256" key="4">
    <source>
        <dbReference type="ARBA" id="ARBA00023134"/>
    </source>
</evidence>
<dbReference type="GO" id="GO:0003924">
    <property type="term" value="F:GTPase activity"/>
    <property type="evidence" value="ECO:0007669"/>
    <property type="project" value="TreeGrafter"/>
</dbReference>
<proteinExistence type="inferred from homology"/>
<dbReference type="InterPro" id="IPR027417">
    <property type="entry name" value="P-loop_NTPase"/>
</dbReference>
<dbReference type="AlphaFoldDB" id="A0A9Q9F9U6"/>
<sequence>MGYAIFVFGPAGSGKSTFCRNIKEHGENIGRSYRVVNLDPAQISSDDDYVLDLRDFITVNDVMEEYGYGPNGGLMVALEELYENISELDLEDLEGSFLVFDCPGQIELFVHSDIMPRIIDHVGRYFKCGIVYVMESQYLVDINKYINGCFCALISMARMNVPCINVISKMDLIKDEDLDVFYTPNEDLSALVGTGKYSKMCKRMLSFVSENNMLNFHPLNWNKEESVEELIYCIDNAVQYYEDAEPKTKDFD</sequence>
<name>A0A9Q9F9U6_ENCHE</name>
<dbReference type="PANTHER" id="PTHR21231:SF7">
    <property type="entry name" value="GPN-LOOP GTPASE 3"/>
    <property type="match status" value="1"/>
</dbReference>